<dbReference type="EMBL" id="CAJVQC010007803">
    <property type="protein sequence ID" value="CAG8584159.1"/>
    <property type="molecule type" value="Genomic_DNA"/>
</dbReference>
<comment type="caution">
    <text evidence="1">The sequence shown here is derived from an EMBL/GenBank/DDBJ whole genome shotgun (WGS) entry which is preliminary data.</text>
</comment>
<evidence type="ECO:0000313" key="1">
    <source>
        <dbReference type="EMBL" id="CAG8584159.1"/>
    </source>
</evidence>
<gene>
    <name evidence="1" type="ORF">RPERSI_LOCUS5274</name>
</gene>
<feature type="non-terminal residue" evidence="1">
    <location>
        <position position="1"/>
    </location>
</feature>
<protein>
    <submittedName>
        <fullName evidence="1">16740_t:CDS:1</fullName>
    </submittedName>
</protein>
<proteinExistence type="predicted"/>
<organism evidence="1 2">
    <name type="scientific">Racocetra persica</name>
    <dbReference type="NCBI Taxonomy" id="160502"/>
    <lineage>
        <taxon>Eukaryota</taxon>
        <taxon>Fungi</taxon>
        <taxon>Fungi incertae sedis</taxon>
        <taxon>Mucoromycota</taxon>
        <taxon>Glomeromycotina</taxon>
        <taxon>Glomeromycetes</taxon>
        <taxon>Diversisporales</taxon>
        <taxon>Gigasporaceae</taxon>
        <taxon>Racocetra</taxon>
    </lineage>
</organism>
<dbReference type="Proteomes" id="UP000789920">
    <property type="component" value="Unassembled WGS sequence"/>
</dbReference>
<keyword evidence="2" id="KW-1185">Reference proteome</keyword>
<reference evidence="1" key="1">
    <citation type="submission" date="2021-06" db="EMBL/GenBank/DDBJ databases">
        <authorList>
            <person name="Kallberg Y."/>
            <person name="Tangrot J."/>
            <person name="Rosling A."/>
        </authorList>
    </citation>
    <scope>NUCLEOTIDE SEQUENCE</scope>
    <source>
        <strain evidence="1">MA461A</strain>
    </source>
</reference>
<sequence length="181" mass="21194">RTVKTALTLWKQFGGRVTSAEILRIQMGLYKNWEPPFKDKFIESVDNIPLQLNAITPHNAVCERVFSILNWYMGKYRTKNLQDKLMQVFDEITYAMIEECDMFDDKNENNYKEEEFADEESNEEKLSDTKNGNISQLEIENFICLEHRILNNNDDDISSNSDVINHGDPNFDIDTLLDKLE</sequence>
<accession>A0ACA9MFW0</accession>
<evidence type="ECO:0000313" key="2">
    <source>
        <dbReference type="Proteomes" id="UP000789920"/>
    </source>
</evidence>
<name>A0ACA9MFW0_9GLOM</name>